<feature type="compositionally biased region" description="Basic and acidic residues" evidence="1">
    <location>
        <begin position="340"/>
        <end position="349"/>
    </location>
</feature>
<feature type="compositionally biased region" description="Basic and acidic residues" evidence="1">
    <location>
        <begin position="298"/>
        <end position="310"/>
    </location>
</feature>
<evidence type="ECO:0000313" key="3">
    <source>
        <dbReference type="Proteomes" id="UP000006911"/>
    </source>
</evidence>
<dbReference type="Proteomes" id="UP000006911">
    <property type="component" value="Unassembled WGS sequence"/>
</dbReference>
<evidence type="ECO:0000313" key="2">
    <source>
        <dbReference type="EMBL" id="CAZ79946.1"/>
    </source>
</evidence>
<dbReference type="KEGG" id="tml:GSTUM_00001707001"/>
<dbReference type="InParanoid" id="D5G603"/>
<feature type="compositionally biased region" description="Polar residues" evidence="1">
    <location>
        <begin position="148"/>
        <end position="158"/>
    </location>
</feature>
<protein>
    <submittedName>
        <fullName evidence="2">(Perigord truffle) hypothetical protein</fullName>
    </submittedName>
</protein>
<organism evidence="2 3">
    <name type="scientific">Tuber melanosporum (strain Mel28)</name>
    <name type="common">Perigord black truffle</name>
    <dbReference type="NCBI Taxonomy" id="656061"/>
    <lineage>
        <taxon>Eukaryota</taxon>
        <taxon>Fungi</taxon>
        <taxon>Dikarya</taxon>
        <taxon>Ascomycota</taxon>
        <taxon>Pezizomycotina</taxon>
        <taxon>Pezizomycetes</taxon>
        <taxon>Pezizales</taxon>
        <taxon>Tuberaceae</taxon>
        <taxon>Tuber</taxon>
    </lineage>
</organism>
<sequence>MDTATCTYIDNALKFKKFKKALAAVIEEEEEEQARIPSISIPQQPLTSFGHSILYLFPLAGRVIKIKNHLSILKHRGIIIWSSQTHGQVANLDSRAQGPTVLDRSVKVSCPEAIQDNANRKKEHPRGASGIESQAQEIPPDQEFHGCGSSTSRYSGGQASRKDNPGDPASDPEDYPPPSLYPAPTATATEHASAAIPSAALKHGIQQHQMFGHHQFLLHRIDPAALQPGHQNGGDDRSGGCLCTERRTKRQTPAHSELGLRVICSFGSKGAHFLREARDGTSGVGRAYGEDYDPCGVVREDGDKDSDHDRYHHHRDHRDTPPRREGIRRISGAPEAPAEPDARGEREAAARVSPEPPMGQRRSNPARELPLQAPSVCTARARKCVNMFRYLAFSPCSMSCSISCFGSSSSTFSHYSHSRLFGFRGDLGFSKSDIRRCRRKRKGKVIRNLPRLWKAPPLGLDDFLRVGFSISRTAIFDHPDHPSPNIPGRPGLRTTTSASARRRTQDEGVAPPVALPPPPELLDGRIFLCTILVTKISHITVSTLVQFFLSFVSYLEGWEGVVFGDRVNGAAEEDDDDGVITESKFVFLLILKHAITQIVTVTRGANYTTKGSGSGLRRR</sequence>
<proteinExistence type="predicted"/>
<feature type="region of interest" description="Disordered" evidence="1">
    <location>
        <begin position="281"/>
        <end position="367"/>
    </location>
</feature>
<accession>D5G603</accession>
<dbReference type="GeneID" id="9187624"/>
<dbReference type="EMBL" id="FN430005">
    <property type="protein sequence ID" value="CAZ79946.1"/>
    <property type="molecule type" value="Genomic_DNA"/>
</dbReference>
<name>D5G603_TUBMM</name>
<feature type="region of interest" description="Disordered" evidence="1">
    <location>
        <begin position="112"/>
        <end position="192"/>
    </location>
</feature>
<reference evidence="2 3" key="1">
    <citation type="journal article" date="2010" name="Nature">
        <title>Perigord black truffle genome uncovers evolutionary origins and mechanisms of symbiosis.</title>
        <authorList>
            <person name="Martin F."/>
            <person name="Kohler A."/>
            <person name="Murat C."/>
            <person name="Balestrini R."/>
            <person name="Coutinho P.M."/>
            <person name="Jaillon O."/>
            <person name="Montanini B."/>
            <person name="Morin E."/>
            <person name="Noel B."/>
            <person name="Percudani R."/>
            <person name="Porcel B."/>
            <person name="Rubini A."/>
            <person name="Amicucci A."/>
            <person name="Amselem J."/>
            <person name="Anthouard V."/>
            <person name="Arcioni S."/>
            <person name="Artiguenave F."/>
            <person name="Aury J.M."/>
            <person name="Ballario P."/>
            <person name="Bolchi A."/>
            <person name="Brenna A."/>
            <person name="Brun A."/>
            <person name="Buee M."/>
            <person name="Cantarel B."/>
            <person name="Chevalier G."/>
            <person name="Couloux A."/>
            <person name="Da Silva C."/>
            <person name="Denoeud F."/>
            <person name="Duplessis S."/>
            <person name="Ghignone S."/>
            <person name="Hilselberger B."/>
            <person name="Iotti M."/>
            <person name="Marcais B."/>
            <person name="Mello A."/>
            <person name="Miranda M."/>
            <person name="Pacioni G."/>
            <person name="Quesneville H."/>
            <person name="Riccioni C."/>
            <person name="Ruotolo R."/>
            <person name="Splivallo R."/>
            <person name="Stocchi V."/>
            <person name="Tisserant E."/>
            <person name="Viscomi A.R."/>
            <person name="Zambonelli A."/>
            <person name="Zampieri E."/>
            <person name="Henrissat B."/>
            <person name="Lebrun M.H."/>
            <person name="Paolocci F."/>
            <person name="Bonfante P."/>
            <person name="Ottonello S."/>
            <person name="Wincker P."/>
        </authorList>
    </citation>
    <scope>NUCLEOTIDE SEQUENCE [LARGE SCALE GENOMIC DNA]</scope>
    <source>
        <strain evidence="2 3">Mel28</strain>
    </source>
</reference>
<evidence type="ECO:0000256" key="1">
    <source>
        <dbReference type="SAM" id="MobiDB-lite"/>
    </source>
</evidence>
<feature type="region of interest" description="Disordered" evidence="1">
    <location>
        <begin position="479"/>
        <end position="514"/>
    </location>
</feature>
<keyword evidence="3" id="KW-1185">Reference proteome</keyword>
<dbReference type="AlphaFoldDB" id="D5G603"/>
<dbReference type="RefSeq" id="XP_002835789.1">
    <property type="nucleotide sequence ID" value="XM_002835743.1"/>
</dbReference>
<gene>
    <name evidence="2" type="ORF">GSTUM_00001707001</name>
</gene>
<feature type="compositionally biased region" description="Basic and acidic residues" evidence="1">
    <location>
        <begin position="317"/>
        <end position="328"/>
    </location>
</feature>
<dbReference type="HOGENOM" id="CLU_441588_0_0_1"/>